<dbReference type="KEGG" id="pbn:PADG_03766"/>
<reference evidence="2 3" key="1">
    <citation type="journal article" date="2011" name="PLoS Genet.">
        <title>Comparative genomic analysis of human fungal pathogens causing paracoccidioidomycosis.</title>
        <authorList>
            <person name="Desjardins C.A."/>
            <person name="Champion M.D."/>
            <person name="Holder J.W."/>
            <person name="Muszewska A."/>
            <person name="Goldberg J."/>
            <person name="Bailao A.M."/>
            <person name="Brigido M.M."/>
            <person name="Ferreira M.E."/>
            <person name="Garcia A.M."/>
            <person name="Grynberg M."/>
            <person name="Gujja S."/>
            <person name="Heiman D.I."/>
            <person name="Henn M.R."/>
            <person name="Kodira C.D."/>
            <person name="Leon-Narvaez H."/>
            <person name="Longo L.V."/>
            <person name="Ma L.J."/>
            <person name="Malavazi I."/>
            <person name="Matsuo A.L."/>
            <person name="Morais F.V."/>
            <person name="Pereira M."/>
            <person name="Rodriguez-Brito S."/>
            <person name="Sakthikumar S."/>
            <person name="Salem-Izacc S.M."/>
            <person name="Sykes S.M."/>
            <person name="Teixeira M.M."/>
            <person name="Vallejo M.C."/>
            <person name="Walter M.E."/>
            <person name="Yandava C."/>
            <person name="Young S."/>
            <person name="Zeng Q."/>
            <person name="Zucker J."/>
            <person name="Felipe M.S."/>
            <person name="Goldman G.H."/>
            <person name="Haas B.J."/>
            <person name="McEwen J.G."/>
            <person name="Nino-Vega G."/>
            <person name="Puccia R."/>
            <person name="San-Blas G."/>
            <person name="Soares C.M."/>
            <person name="Birren B.W."/>
            <person name="Cuomo C.A."/>
        </authorList>
    </citation>
    <scope>NUCLEOTIDE SEQUENCE [LARGE SCALE GENOMIC DNA]</scope>
    <source>
        <strain evidence="2 3">Pb18</strain>
    </source>
</reference>
<dbReference type="GeneID" id="22583017"/>
<feature type="compositionally biased region" description="Basic and acidic residues" evidence="1">
    <location>
        <begin position="69"/>
        <end position="79"/>
    </location>
</feature>
<protein>
    <submittedName>
        <fullName evidence="2">Uncharacterized protein</fullName>
    </submittedName>
</protein>
<name>C1G930_PARBD</name>
<dbReference type="AlphaFoldDB" id="C1G930"/>
<evidence type="ECO:0000313" key="2">
    <source>
        <dbReference type="EMBL" id="EEH47682.2"/>
    </source>
</evidence>
<keyword evidence="3" id="KW-1185">Reference proteome</keyword>
<dbReference type="EMBL" id="KN275960">
    <property type="protein sequence ID" value="EEH47682.2"/>
    <property type="molecule type" value="Genomic_DNA"/>
</dbReference>
<dbReference type="HOGENOM" id="CLU_2606669_0_0_1"/>
<dbReference type="VEuPathDB" id="FungiDB:PADG_03766"/>
<evidence type="ECO:0000256" key="1">
    <source>
        <dbReference type="SAM" id="MobiDB-lite"/>
    </source>
</evidence>
<dbReference type="Proteomes" id="UP000001628">
    <property type="component" value="Unassembled WGS sequence"/>
</dbReference>
<feature type="region of interest" description="Disordered" evidence="1">
    <location>
        <begin position="27"/>
        <end position="79"/>
    </location>
</feature>
<evidence type="ECO:0000313" key="3">
    <source>
        <dbReference type="Proteomes" id="UP000001628"/>
    </source>
</evidence>
<gene>
    <name evidence="2" type="ORF">PADG_03766</name>
</gene>
<dbReference type="RefSeq" id="XP_010759173.1">
    <property type="nucleotide sequence ID" value="XM_010760871.1"/>
</dbReference>
<proteinExistence type="predicted"/>
<sequence length="79" mass="8569">MDGVLPLQTVPQLRFSLGCGSFQVCSPQFRDPHESQTETLSSARDPHSSFSGPKEAPNMPVGLTNSDRPLVERTASRAI</sequence>
<dbReference type="InParanoid" id="C1G930"/>
<accession>C1G930</accession>
<organism evidence="2 3">
    <name type="scientific">Paracoccidioides brasiliensis (strain Pb18)</name>
    <dbReference type="NCBI Taxonomy" id="502780"/>
    <lineage>
        <taxon>Eukaryota</taxon>
        <taxon>Fungi</taxon>
        <taxon>Dikarya</taxon>
        <taxon>Ascomycota</taxon>
        <taxon>Pezizomycotina</taxon>
        <taxon>Eurotiomycetes</taxon>
        <taxon>Eurotiomycetidae</taxon>
        <taxon>Onygenales</taxon>
        <taxon>Ajellomycetaceae</taxon>
        <taxon>Paracoccidioides</taxon>
    </lineage>
</organism>